<feature type="chain" id="PRO_5011521781" description="Cyclophilin-like domain-containing protein" evidence="1">
    <location>
        <begin position="31"/>
        <end position="166"/>
    </location>
</feature>
<evidence type="ECO:0000256" key="1">
    <source>
        <dbReference type="SAM" id="SignalP"/>
    </source>
</evidence>
<dbReference type="InterPro" id="IPR041183">
    <property type="entry name" value="Cyclophilin-like"/>
</dbReference>
<gene>
    <name evidence="3" type="ORF">SAMN04488056_103383</name>
</gene>
<feature type="domain" description="Cyclophilin-like" evidence="2">
    <location>
        <begin position="55"/>
        <end position="159"/>
    </location>
</feature>
<dbReference type="RefSeq" id="WP_175528001.1">
    <property type="nucleotide sequence ID" value="NZ_FOVR01000003.1"/>
</dbReference>
<sequence length="166" mass="18364">MAIYRPTIPAALGLAAILFASLLPTGQRNAFADDAHAGPLPVAQGFSLSAMKVEITSGTNRATFQLYDTQAAKDFYAQLPLQLPLSNFRNAQWMFYPPHKLEVTDREAYHDGIKGELSYYAPWGDVFMLYEDFYAGDEMHRLGIGLSGIDQIKPMNGTITAKKLTN</sequence>
<organism evidence="3 4">
    <name type="scientific">Cohaesibacter marisflavi</name>
    <dbReference type="NCBI Taxonomy" id="655353"/>
    <lineage>
        <taxon>Bacteria</taxon>
        <taxon>Pseudomonadati</taxon>
        <taxon>Pseudomonadota</taxon>
        <taxon>Alphaproteobacteria</taxon>
        <taxon>Hyphomicrobiales</taxon>
        <taxon>Cohaesibacteraceae</taxon>
    </lineage>
</organism>
<evidence type="ECO:0000259" key="2">
    <source>
        <dbReference type="Pfam" id="PF18050"/>
    </source>
</evidence>
<dbReference type="InterPro" id="IPR029000">
    <property type="entry name" value="Cyclophilin-like_dom_sf"/>
</dbReference>
<evidence type="ECO:0000313" key="3">
    <source>
        <dbReference type="EMBL" id="SFO15856.1"/>
    </source>
</evidence>
<keyword evidence="1" id="KW-0732">Signal</keyword>
<name>A0A1I5EWU9_9HYPH</name>
<evidence type="ECO:0000313" key="4">
    <source>
        <dbReference type="Proteomes" id="UP000199236"/>
    </source>
</evidence>
<dbReference type="Proteomes" id="UP000199236">
    <property type="component" value="Unassembled WGS sequence"/>
</dbReference>
<proteinExistence type="predicted"/>
<dbReference type="Gene3D" id="2.40.100.20">
    <property type="match status" value="1"/>
</dbReference>
<dbReference type="EMBL" id="FOVR01000003">
    <property type="protein sequence ID" value="SFO15856.1"/>
    <property type="molecule type" value="Genomic_DNA"/>
</dbReference>
<accession>A0A1I5EWU9</accession>
<reference evidence="3 4" key="1">
    <citation type="submission" date="2016-10" db="EMBL/GenBank/DDBJ databases">
        <authorList>
            <person name="de Groot N.N."/>
        </authorList>
    </citation>
    <scope>NUCLEOTIDE SEQUENCE [LARGE SCALE GENOMIC DNA]</scope>
    <source>
        <strain evidence="3 4">CGMCC 1.9157</strain>
    </source>
</reference>
<dbReference type="STRING" id="655353.SAMN04488056_103383"/>
<feature type="signal peptide" evidence="1">
    <location>
        <begin position="1"/>
        <end position="30"/>
    </location>
</feature>
<keyword evidence="4" id="KW-1185">Reference proteome</keyword>
<dbReference type="AlphaFoldDB" id="A0A1I5EWU9"/>
<dbReference type="SUPFAM" id="SSF50891">
    <property type="entry name" value="Cyclophilin-like"/>
    <property type="match status" value="1"/>
</dbReference>
<protein>
    <recommendedName>
        <fullName evidence="2">Cyclophilin-like domain-containing protein</fullName>
    </recommendedName>
</protein>
<dbReference type="Pfam" id="PF18050">
    <property type="entry name" value="Cyclophil_like2"/>
    <property type="match status" value="1"/>
</dbReference>